<reference evidence="1 2" key="1">
    <citation type="submission" date="2018-11" db="EMBL/GenBank/DDBJ databases">
        <authorList>
            <consortium name="Pathogen Informatics"/>
        </authorList>
    </citation>
    <scope>NUCLEOTIDE SEQUENCE [LARGE SCALE GENOMIC DNA]</scope>
</reference>
<dbReference type="Proteomes" id="UP000281553">
    <property type="component" value="Unassembled WGS sequence"/>
</dbReference>
<keyword evidence="2" id="KW-1185">Reference proteome</keyword>
<accession>A0A3P6P3F4</accession>
<dbReference type="AlphaFoldDB" id="A0A3P6P3F4"/>
<name>A0A3P6P3F4_DIBLA</name>
<proteinExistence type="predicted"/>
<gene>
    <name evidence="1" type="ORF">DILT_LOCUS237</name>
</gene>
<organism evidence="1 2">
    <name type="scientific">Dibothriocephalus latus</name>
    <name type="common">Fish tapeworm</name>
    <name type="synonym">Diphyllobothrium latum</name>
    <dbReference type="NCBI Taxonomy" id="60516"/>
    <lineage>
        <taxon>Eukaryota</taxon>
        <taxon>Metazoa</taxon>
        <taxon>Spiralia</taxon>
        <taxon>Lophotrochozoa</taxon>
        <taxon>Platyhelminthes</taxon>
        <taxon>Cestoda</taxon>
        <taxon>Eucestoda</taxon>
        <taxon>Diphyllobothriidea</taxon>
        <taxon>Diphyllobothriidae</taxon>
        <taxon>Dibothriocephalus</taxon>
    </lineage>
</organism>
<sequence length="100" mass="11257">MALVSPKFGTKYSKDKSFFAKMPKEDLGPMAGHLDGEVHTDTKTLLETLTVLQYSVDELYDGLGRVNPEVSYKCPYLRSNILDNSRITTNTMYFCAGFSF</sequence>
<evidence type="ECO:0000313" key="2">
    <source>
        <dbReference type="Proteomes" id="UP000281553"/>
    </source>
</evidence>
<evidence type="ECO:0000313" key="1">
    <source>
        <dbReference type="EMBL" id="VDK30779.1"/>
    </source>
</evidence>
<dbReference type="EMBL" id="UYRU01000854">
    <property type="protein sequence ID" value="VDK30779.1"/>
    <property type="molecule type" value="Genomic_DNA"/>
</dbReference>
<protein>
    <submittedName>
        <fullName evidence="1">Uncharacterized protein</fullName>
    </submittedName>
</protein>